<protein>
    <recommendedName>
        <fullName evidence="1">DUF985 domain-containing protein</fullName>
    </recommendedName>
</protein>
<dbReference type="InterPro" id="IPR014710">
    <property type="entry name" value="RmlC-like_jellyroll"/>
</dbReference>
<evidence type="ECO:0000313" key="2">
    <source>
        <dbReference type="EMBL" id="KNE67910.1"/>
    </source>
</evidence>
<gene>
    <name evidence="2" type="ORF">AMAG_12627</name>
</gene>
<dbReference type="Proteomes" id="UP000054350">
    <property type="component" value="Unassembled WGS sequence"/>
</dbReference>
<dbReference type="CDD" id="cd06121">
    <property type="entry name" value="cupin_YML079wp"/>
    <property type="match status" value="1"/>
</dbReference>
<dbReference type="PANTHER" id="PTHR33387">
    <property type="entry name" value="RMLC-LIKE JELLY ROLL FOLD PROTEIN"/>
    <property type="match status" value="1"/>
</dbReference>
<dbReference type="EMBL" id="GG745354">
    <property type="protein sequence ID" value="KNE67910.1"/>
    <property type="molecule type" value="Genomic_DNA"/>
</dbReference>
<sequence length="202" mass="21833">MAAPSPTRSPGTASPPLPLPTAAQLITLHGMAPHPEGGYYVETFRSMHSTAILYLLPAGHASALHKLLVADEVFHLYPSTAAAVLFEYDEVAHEATRTVLGADAAAGEKVQHVFRASKWFGAYVPPDPNVDRDDLENVPYALIGCTVAPAFQFAEFALASRELWHELLAKLPEYRADLAHLGRPDPSLVPRNDAADEAENSE</sequence>
<dbReference type="InterPro" id="IPR039935">
    <property type="entry name" value="YML079W-like"/>
</dbReference>
<evidence type="ECO:0000313" key="3">
    <source>
        <dbReference type="Proteomes" id="UP000054350"/>
    </source>
</evidence>
<dbReference type="InterPro" id="IPR009327">
    <property type="entry name" value="Cupin_DUF985"/>
</dbReference>
<reference evidence="3" key="2">
    <citation type="submission" date="2009-11" db="EMBL/GenBank/DDBJ databases">
        <title>The Genome Sequence of Allomyces macrogynus strain ATCC 38327.</title>
        <authorList>
            <consortium name="The Broad Institute Genome Sequencing Platform"/>
            <person name="Russ C."/>
            <person name="Cuomo C."/>
            <person name="Shea T."/>
            <person name="Young S.K."/>
            <person name="Zeng Q."/>
            <person name="Koehrsen M."/>
            <person name="Haas B."/>
            <person name="Borodovsky M."/>
            <person name="Guigo R."/>
            <person name="Alvarado L."/>
            <person name="Berlin A."/>
            <person name="Borenstein D."/>
            <person name="Chen Z."/>
            <person name="Engels R."/>
            <person name="Freedman E."/>
            <person name="Gellesch M."/>
            <person name="Goldberg J."/>
            <person name="Griggs A."/>
            <person name="Gujja S."/>
            <person name="Heiman D."/>
            <person name="Hepburn T."/>
            <person name="Howarth C."/>
            <person name="Jen D."/>
            <person name="Larson L."/>
            <person name="Lewis B."/>
            <person name="Mehta T."/>
            <person name="Park D."/>
            <person name="Pearson M."/>
            <person name="Roberts A."/>
            <person name="Saif S."/>
            <person name="Shenoy N."/>
            <person name="Sisk P."/>
            <person name="Stolte C."/>
            <person name="Sykes S."/>
            <person name="Walk T."/>
            <person name="White J."/>
            <person name="Yandava C."/>
            <person name="Burger G."/>
            <person name="Gray M.W."/>
            <person name="Holland P.W.H."/>
            <person name="King N."/>
            <person name="Lang F.B.F."/>
            <person name="Roger A.J."/>
            <person name="Ruiz-Trillo I."/>
            <person name="Lander E."/>
            <person name="Nusbaum C."/>
        </authorList>
    </citation>
    <scope>NUCLEOTIDE SEQUENCE [LARGE SCALE GENOMIC DNA]</scope>
    <source>
        <strain evidence="3">ATCC 38327</strain>
    </source>
</reference>
<dbReference type="OrthoDB" id="6614653at2759"/>
<evidence type="ECO:0000259" key="1">
    <source>
        <dbReference type="Pfam" id="PF06172"/>
    </source>
</evidence>
<reference evidence="2 3" key="1">
    <citation type="submission" date="2009-11" db="EMBL/GenBank/DDBJ databases">
        <title>Annotation of Allomyces macrogynus ATCC 38327.</title>
        <authorList>
            <consortium name="The Broad Institute Genome Sequencing Platform"/>
            <person name="Russ C."/>
            <person name="Cuomo C."/>
            <person name="Burger G."/>
            <person name="Gray M.W."/>
            <person name="Holland P.W.H."/>
            <person name="King N."/>
            <person name="Lang F.B.F."/>
            <person name="Roger A.J."/>
            <person name="Ruiz-Trillo I."/>
            <person name="Young S.K."/>
            <person name="Zeng Q."/>
            <person name="Gargeya S."/>
            <person name="Fitzgerald M."/>
            <person name="Haas B."/>
            <person name="Abouelleil A."/>
            <person name="Alvarado L."/>
            <person name="Arachchi H.M."/>
            <person name="Berlin A."/>
            <person name="Chapman S.B."/>
            <person name="Gearin G."/>
            <person name="Goldberg J."/>
            <person name="Griggs A."/>
            <person name="Gujja S."/>
            <person name="Hansen M."/>
            <person name="Heiman D."/>
            <person name="Howarth C."/>
            <person name="Larimer J."/>
            <person name="Lui A."/>
            <person name="MacDonald P.J.P."/>
            <person name="McCowen C."/>
            <person name="Montmayeur A."/>
            <person name="Murphy C."/>
            <person name="Neiman D."/>
            <person name="Pearson M."/>
            <person name="Priest M."/>
            <person name="Roberts A."/>
            <person name="Saif S."/>
            <person name="Shea T."/>
            <person name="Sisk P."/>
            <person name="Stolte C."/>
            <person name="Sykes S."/>
            <person name="Wortman J."/>
            <person name="Nusbaum C."/>
            <person name="Birren B."/>
        </authorList>
    </citation>
    <scope>NUCLEOTIDE SEQUENCE [LARGE SCALE GENOMIC DNA]</scope>
    <source>
        <strain evidence="2 3">ATCC 38327</strain>
    </source>
</reference>
<accession>A0A0L0SZR1</accession>
<dbReference type="SUPFAM" id="SSF51182">
    <property type="entry name" value="RmlC-like cupins"/>
    <property type="match status" value="1"/>
</dbReference>
<proteinExistence type="predicted"/>
<dbReference type="VEuPathDB" id="FungiDB:AMAG_12627"/>
<organism evidence="2 3">
    <name type="scientific">Allomyces macrogynus (strain ATCC 38327)</name>
    <name type="common">Allomyces javanicus var. macrogynus</name>
    <dbReference type="NCBI Taxonomy" id="578462"/>
    <lineage>
        <taxon>Eukaryota</taxon>
        <taxon>Fungi</taxon>
        <taxon>Fungi incertae sedis</taxon>
        <taxon>Blastocladiomycota</taxon>
        <taxon>Blastocladiomycetes</taxon>
        <taxon>Blastocladiales</taxon>
        <taxon>Blastocladiaceae</taxon>
        <taxon>Allomyces</taxon>
    </lineage>
</organism>
<dbReference type="PANTHER" id="PTHR33387:SF3">
    <property type="entry name" value="DUF985 DOMAIN-CONTAINING PROTEIN"/>
    <property type="match status" value="1"/>
</dbReference>
<dbReference type="InterPro" id="IPR011051">
    <property type="entry name" value="RmlC_Cupin_sf"/>
</dbReference>
<keyword evidence="3" id="KW-1185">Reference proteome</keyword>
<name>A0A0L0SZR1_ALLM3</name>
<dbReference type="Gene3D" id="2.60.120.10">
    <property type="entry name" value="Jelly Rolls"/>
    <property type="match status" value="1"/>
</dbReference>
<dbReference type="AlphaFoldDB" id="A0A0L0SZR1"/>
<feature type="domain" description="DUF985" evidence="1">
    <location>
        <begin position="24"/>
        <end position="159"/>
    </location>
</feature>
<dbReference type="Pfam" id="PF06172">
    <property type="entry name" value="Cupin_5"/>
    <property type="match status" value="1"/>
</dbReference>